<organism evidence="2 3">
    <name type="scientific">Romanomermis culicivorax</name>
    <name type="common">Nematode worm</name>
    <dbReference type="NCBI Taxonomy" id="13658"/>
    <lineage>
        <taxon>Eukaryota</taxon>
        <taxon>Metazoa</taxon>
        <taxon>Ecdysozoa</taxon>
        <taxon>Nematoda</taxon>
        <taxon>Enoplea</taxon>
        <taxon>Dorylaimia</taxon>
        <taxon>Mermithida</taxon>
        <taxon>Mermithoidea</taxon>
        <taxon>Mermithidae</taxon>
        <taxon>Romanomermis</taxon>
    </lineage>
</organism>
<evidence type="ECO:0000313" key="3">
    <source>
        <dbReference type="WBParaSite" id="nRc.2.0.1.t06324-RA"/>
    </source>
</evidence>
<keyword evidence="1" id="KW-0812">Transmembrane</keyword>
<evidence type="ECO:0000256" key="1">
    <source>
        <dbReference type="SAM" id="Phobius"/>
    </source>
</evidence>
<feature type="transmembrane region" description="Helical" evidence="1">
    <location>
        <begin position="73"/>
        <end position="94"/>
    </location>
</feature>
<proteinExistence type="predicted"/>
<sequence>MIIRLLTKKLKIKDQQDISSFNEFKASSSDDEEDQIEPEDIKGQRFKKRKPYEYILFVITMIVAKQISTNWGIILCTIIPILTNVACFAPLLLFNAFGRDSLVTCTMKPLFSSNKFKLSHWVRQMIVTTY</sequence>
<dbReference type="Proteomes" id="UP000887565">
    <property type="component" value="Unplaced"/>
</dbReference>
<dbReference type="AlphaFoldDB" id="A0A915HWR0"/>
<keyword evidence="1" id="KW-0472">Membrane</keyword>
<protein>
    <submittedName>
        <fullName evidence="3">Uncharacterized protein</fullName>
    </submittedName>
</protein>
<name>A0A915HWR0_ROMCU</name>
<dbReference type="WBParaSite" id="nRc.2.0.1.t06324-RA">
    <property type="protein sequence ID" value="nRc.2.0.1.t06324-RA"/>
    <property type="gene ID" value="nRc.2.0.1.g06324"/>
</dbReference>
<keyword evidence="2" id="KW-1185">Reference proteome</keyword>
<evidence type="ECO:0000313" key="2">
    <source>
        <dbReference type="Proteomes" id="UP000887565"/>
    </source>
</evidence>
<keyword evidence="1" id="KW-1133">Transmembrane helix</keyword>
<reference evidence="3" key="1">
    <citation type="submission" date="2022-11" db="UniProtKB">
        <authorList>
            <consortium name="WormBaseParasite"/>
        </authorList>
    </citation>
    <scope>IDENTIFICATION</scope>
</reference>
<accession>A0A915HWR0</accession>